<reference evidence="1" key="1">
    <citation type="submission" date="2020-05" db="EMBL/GenBank/DDBJ databases">
        <title>Nod-independent and nitrogen-fixing Bradyrhizobium aeschynomene sp. nov. isolated from nodules of Aeschynomene indica.</title>
        <authorList>
            <person name="Zhang Z."/>
        </authorList>
    </citation>
    <scope>NUCLEOTIDE SEQUENCE</scope>
    <source>
        <strain evidence="1">83012</strain>
    </source>
</reference>
<comment type="caution">
    <text evidence="1">The sequence shown here is derived from an EMBL/GenBank/DDBJ whole genome shotgun (WGS) entry which is preliminary data.</text>
</comment>
<evidence type="ECO:0000313" key="2">
    <source>
        <dbReference type="Proteomes" id="UP000886476"/>
    </source>
</evidence>
<evidence type="ECO:0000313" key="1">
    <source>
        <dbReference type="EMBL" id="NPU68829.1"/>
    </source>
</evidence>
<protein>
    <submittedName>
        <fullName evidence="1">Uncharacterized protein</fullName>
    </submittedName>
</protein>
<proteinExistence type="predicted"/>
<accession>A0ABX2CNB3</accession>
<dbReference type="Proteomes" id="UP000886476">
    <property type="component" value="Unassembled WGS sequence"/>
</dbReference>
<keyword evidence="2" id="KW-1185">Reference proteome</keyword>
<name>A0ABX2CNB3_9BRAD</name>
<sequence>MDALSISTGPPEHPLLDFTALLRQGLTELERLAGEQWTDFNAHDPGITLLEAMCYALSDLGYRTFHPIPDLLAEAGKTTEACLFTPAQALTSRAVTPDDLRRIVLDVPGVKNAWIVTADGASLPLRHDPDAKTIAIDRDPTPPASSEAVAPRGLWRVLVEKSDLQDIDAAVVRLAVAQRLSANRPLCEDFDDIVMLDPMPVAVRASVEIGETENGADVLLGIFERVSALISPSVGFLRLDQALAQGARSDEIFEGPPLLRGFVDPATLPAAGRRVALHTSDVIRAIMSVPGVRAVRWILLARAGSPSAEPWSLTLDETGAARLDLNASSIELVKDRQPVIVDTAGVIGAYGARARSARLFPELDTAERDLIPRPGQRRDVAHYLPLESDLPRLYGVGAGALPDSADDARKAAANQLRGYLAVLDQLLANEFAQLAHVASLLGIDETSPRTYAAQYVGDDPDRDPILDPTFGPDELAELVEPEQPPGAMKRRNRLLNHLLGRFAETVTDDPQLSATAAPLDADAATARLLQAKREFLRRMPELGAGRGTGVDLLSPGSSPALIDRVRLRLGWPAAGETRFLLVEHILLRALPEDEINALPLLAAASRNDPWTAQLTFIFPSRFKTLESMIQRIMREETPAHLTAYLLWLDPAPFAAFAATYDDLLLALRHHRLADRLGVKADSVLSGPLT</sequence>
<gene>
    <name evidence="1" type="ORF">HL667_27770</name>
</gene>
<organism evidence="1 2">
    <name type="scientific">Bradyrhizobium aeschynomenes</name>
    <dbReference type="NCBI Taxonomy" id="2734909"/>
    <lineage>
        <taxon>Bacteria</taxon>
        <taxon>Pseudomonadati</taxon>
        <taxon>Pseudomonadota</taxon>
        <taxon>Alphaproteobacteria</taxon>
        <taxon>Hyphomicrobiales</taxon>
        <taxon>Nitrobacteraceae</taxon>
        <taxon>Bradyrhizobium</taxon>
    </lineage>
</organism>
<dbReference type="EMBL" id="JABFDN010000013">
    <property type="protein sequence ID" value="NPU68829.1"/>
    <property type="molecule type" value="Genomic_DNA"/>
</dbReference>
<dbReference type="RefSeq" id="WP_172113883.1">
    <property type="nucleotide sequence ID" value="NZ_JABFDN010000013.1"/>
</dbReference>